<dbReference type="PANTHER" id="PTHR22382">
    <property type="entry name" value="RIKEN CDNA 4921504E06 GENE"/>
    <property type="match status" value="1"/>
</dbReference>
<feature type="compositionally biased region" description="Polar residues" evidence="2">
    <location>
        <begin position="343"/>
        <end position="356"/>
    </location>
</feature>
<evidence type="ECO:0000313" key="6">
    <source>
        <dbReference type="Proteomes" id="UP000322234"/>
    </source>
</evidence>
<evidence type="ECO:0000259" key="4">
    <source>
        <dbReference type="Pfam" id="PF15852"/>
    </source>
</evidence>
<dbReference type="InterPro" id="IPR031711">
    <property type="entry name" value="DUF4724"/>
</dbReference>
<feature type="compositionally biased region" description="Low complexity" evidence="2">
    <location>
        <begin position="357"/>
        <end position="371"/>
    </location>
</feature>
<evidence type="ECO:0000259" key="3">
    <source>
        <dbReference type="Pfam" id="PF15821"/>
    </source>
</evidence>
<sequence>MATDAGFWTPRAAHGLAATSASPMEVCGDSAPETEECWRIIRNLESTLEQFRLSPRFTISDDLKVGFFSTDHATQTDSSEILPLKELSLATQNLVQITKSLQVDFGFLKQLMQLKFEDRLKEESYRLFTTLHDRIMAAEKHYQQNGESLRKCYNQQLADAIGTIKGMYQQYFEVEEERTSLHDAMTVKMNILLKRLREKEEVIKELREELDQYEEYGFQRVDSFTKESSPLRTTLEKENLEFKTENERLLQVISELEEEIQLNVKENSVLEDEIISLKEMAEKDHKTIQKLIDGRDRLISELELEKSLVQDMVNKQKEDLEMRRKYDAIVAKSPRSTKGKEIPSSQWPSQTKSAGVSTLRPRSSSVGSSPSKIKRVKSSKKTLKEEPPMVRLVHNPAGTILNTHTVFRGCQREFTIEEEKRVLEEQIQVLKSKLEKEKKKSERYWIKKESEHINKNWEKKFLILRNSFHVLKNEMFTRHTLFRQFAVLADTSFNYVKVKPLFVQSKTNLATVTTSATSVDHSPSVDIKYEDVGSNQISLPLSPQVRSENLEEESQEEKQSTPQNTTESDTDAPE</sequence>
<dbReference type="InterPro" id="IPR040119">
    <property type="entry name" value="C10orf67-like"/>
</dbReference>
<evidence type="ECO:0000256" key="2">
    <source>
        <dbReference type="SAM" id="MobiDB-lite"/>
    </source>
</evidence>
<organism evidence="5 6">
    <name type="scientific">Bos mutus</name>
    <name type="common">wild yak</name>
    <dbReference type="NCBI Taxonomy" id="72004"/>
    <lineage>
        <taxon>Eukaryota</taxon>
        <taxon>Metazoa</taxon>
        <taxon>Chordata</taxon>
        <taxon>Craniata</taxon>
        <taxon>Vertebrata</taxon>
        <taxon>Euteleostomi</taxon>
        <taxon>Mammalia</taxon>
        <taxon>Eutheria</taxon>
        <taxon>Laurasiatheria</taxon>
        <taxon>Artiodactyla</taxon>
        <taxon>Ruminantia</taxon>
        <taxon>Pecora</taxon>
        <taxon>Bovidae</taxon>
        <taxon>Bovinae</taxon>
        <taxon>Bos</taxon>
    </lineage>
</organism>
<dbReference type="Proteomes" id="UP000322234">
    <property type="component" value="Unassembled WGS sequence"/>
</dbReference>
<dbReference type="InterPro" id="IPR031651">
    <property type="entry name" value="DUF4709"/>
</dbReference>
<feature type="domain" description="DUF4709" evidence="3">
    <location>
        <begin position="56"/>
        <end position="165"/>
    </location>
</feature>
<comment type="caution">
    <text evidence="5">The sequence shown here is derived from an EMBL/GenBank/DDBJ whole genome shotgun (WGS) entry which is preliminary data.</text>
</comment>
<dbReference type="EMBL" id="VBQZ03000045">
    <property type="protein sequence ID" value="MXQ88335.1"/>
    <property type="molecule type" value="Genomic_DNA"/>
</dbReference>
<evidence type="ECO:0000313" key="5">
    <source>
        <dbReference type="EMBL" id="MXQ88335.1"/>
    </source>
</evidence>
<name>A0A6B0RED2_9CETA</name>
<dbReference type="Pfam" id="PF15821">
    <property type="entry name" value="DUF4709"/>
    <property type="match status" value="1"/>
</dbReference>
<evidence type="ECO:0000256" key="1">
    <source>
        <dbReference type="SAM" id="Coils"/>
    </source>
</evidence>
<feature type="domain" description="DUF4724" evidence="4">
    <location>
        <begin position="475"/>
        <end position="566"/>
    </location>
</feature>
<feature type="compositionally biased region" description="Basic residues" evidence="2">
    <location>
        <begin position="372"/>
        <end position="381"/>
    </location>
</feature>
<feature type="region of interest" description="Disordered" evidence="2">
    <location>
        <begin position="331"/>
        <end position="385"/>
    </location>
</feature>
<feature type="region of interest" description="Disordered" evidence="2">
    <location>
        <begin position="538"/>
        <end position="574"/>
    </location>
</feature>
<feature type="coiled-coil region" evidence="1">
    <location>
        <begin position="189"/>
        <end position="273"/>
    </location>
</feature>
<dbReference type="Pfam" id="PF15852">
    <property type="entry name" value="DUF4724"/>
    <property type="match status" value="1"/>
</dbReference>
<gene>
    <name evidence="5" type="ORF">E5288_WYG021357</name>
</gene>
<protein>
    <recommendedName>
        <fullName evidence="7">DUF4709 domain-containing protein</fullName>
    </recommendedName>
</protein>
<accession>A0A6B0RED2</accession>
<keyword evidence="6" id="KW-1185">Reference proteome</keyword>
<dbReference type="AlphaFoldDB" id="A0A6B0RED2"/>
<proteinExistence type="predicted"/>
<dbReference type="PANTHER" id="PTHR22382:SF7">
    <property type="entry name" value="RIKEN CDNA 4921504E06 GENE"/>
    <property type="match status" value="1"/>
</dbReference>
<evidence type="ECO:0008006" key="7">
    <source>
        <dbReference type="Google" id="ProtNLM"/>
    </source>
</evidence>
<keyword evidence="1" id="KW-0175">Coiled coil</keyword>
<reference evidence="5" key="1">
    <citation type="submission" date="2019-10" db="EMBL/GenBank/DDBJ databases">
        <title>The sequence and de novo assembly of the wild yak genome.</title>
        <authorList>
            <person name="Liu Y."/>
        </authorList>
    </citation>
    <scope>NUCLEOTIDE SEQUENCE [LARGE SCALE GENOMIC DNA]</scope>
    <source>
        <strain evidence="5">WY2019</strain>
    </source>
</reference>